<organism evidence="8 9">
    <name type="scientific">Methylobacterium variabile</name>
    <dbReference type="NCBI Taxonomy" id="298794"/>
    <lineage>
        <taxon>Bacteria</taxon>
        <taxon>Pseudomonadati</taxon>
        <taxon>Pseudomonadota</taxon>
        <taxon>Alphaproteobacteria</taxon>
        <taxon>Hyphomicrobiales</taxon>
        <taxon>Methylobacteriaceae</taxon>
        <taxon>Methylobacterium</taxon>
    </lineage>
</organism>
<dbReference type="RefSeq" id="WP_048442371.1">
    <property type="nucleotide sequence ID" value="NZ_LABY01000009.1"/>
</dbReference>
<dbReference type="InterPro" id="IPR001959">
    <property type="entry name" value="Transposase"/>
</dbReference>
<dbReference type="InterPro" id="IPR010095">
    <property type="entry name" value="Cas12f1-like_TNB"/>
</dbReference>
<comment type="caution">
    <text evidence="8">The sequence shown here is derived from an EMBL/GenBank/DDBJ whole genome shotgun (WGS) entry which is preliminary data.</text>
</comment>
<dbReference type="GO" id="GO:0006310">
    <property type="term" value="P:DNA recombination"/>
    <property type="evidence" value="ECO:0007669"/>
    <property type="project" value="UniProtKB-KW"/>
</dbReference>
<gene>
    <name evidence="8" type="ORF">VQ02_01470</name>
</gene>
<keyword evidence="4" id="KW-0238">DNA-binding</keyword>
<accession>A0A0J6VUS0</accession>
<dbReference type="GO" id="GO:0032196">
    <property type="term" value="P:transposition"/>
    <property type="evidence" value="ECO:0007669"/>
    <property type="project" value="UniProtKB-KW"/>
</dbReference>
<dbReference type="Pfam" id="PF01385">
    <property type="entry name" value="OrfB_IS605"/>
    <property type="match status" value="1"/>
</dbReference>
<dbReference type="GO" id="GO:0003677">
    <property type="term" value="F:DNA binding"/>
    <property type="evidence" value="ECO:0007669"/>
    <property type="project" value="UniProtKB-KW"/>
</dbReference>
<dbReference type="Pfam" id="PF07282">
    <property type="entry name" value="Cas12f1-like_TNB"/>
    <property type="match status" value="1"/>
</dbReference>
<evidence type="ECO:0000256" key="1">
    <source>
        <dbReference type="ARBA" id="ARBA00008761"/>
    </source>
</evidence>
<dbReference type="AlphaFoldDB" id="A0A0J6VUS0"/>
<dbReference type="EMBL" id="LABY01000009">
    <property type="protein sequence ID" value="KMO43026.1"/>
    <property type="molecule type" value="Genomic_DNA"/>
</dbReference>
<evidence type="ECO:0000256" key="3">
    <source>
        <dbReference type="ARBA" id="ARBA00022578"/>
    </source>
</evidence>
<dbReference type="OrthoDB" id="7867060at2"/>
<dbReference type="PATRIC" id="fig|298794.3.peg.7714"/>
<dbReference type="NCBIfam" id="NF040570">
    <property type="entry name" value="guided_TnpB"/>
    <property type="match status" value="1"/>
</dbReference>
<evidence type="ECO:0000313" key="8">
    <source>
        <dbReference type="EMBL" id="KMO43026.1"/>
    </source>
</evidence>
<protein>
    <submittedName>
        <fullName evidence="8">Transposase</fullName>
    </submittedName>
</protein>
<evidence type="ECO:0000256" key="5">
    <source>
        <dbReference type="ARBA" id="ARBA00023172"/>
    </source>
</evidence>
<reference evidence="8 9" key="1">
    <citation type="submission" date="2015-03" db="EMBL/GenBank/DDBJ databases">
        <title>Genome sequencing of Methylobacterium variabile DSM 16961.</title>
        <authorList>
            <person name="Chaudhry V."/>
            <person name="Patil P.B."/>
        </authorList>
    </citation>
    <scope>NUCLEOTIDE SEQUENCE [LARGE SCALE GENOMIC DNA]</scope>
    <source>
        <strain evidence="8 9">DSM 16961</strain>
    </source>
</reference>
<dbReference type="NCBIfam" id="TIGR01766">
    <property type="entry name" value="IS200/IS605 family accessory protein TnpB-like domain"/>
    <property type="match status" value="1"/>
</dbReference>
<dbReference type="Proteomes" id="UP000035955">
    <property type="component" value="Unassembled WGS sequence"/>
</dbReference>
<dbReference type="InterPro" id="IPR051399">
    <property type="entry name" value="RNA-guided_DNA_endo/Transpos"/>
</dbReference>
<keyword evidence="3" id="KW-0815">Transposition</keyword>
<evidence type="ECO:0000313" key="9">
    <source>
        <dbReference type="Proteomes" id="UP000035955"/>
    </source>
</evidence>
<proteinExistence type="inferred from homology"/>
<sequence length="374" mass="41102">MAVRSYKYRLRPNRSQSAGLDGMLRDFCGLYNACLQQRIEAHRRRGIGLRYGHQAAELKACRAADRDGLARWSFSALQQVLRRLDQTFTAFFKRGRGFPRYRASARYHAATFRVGDGLSVKKDRRIGVVGVPGGIKAVWHRDLPPGAKLATAILTRQQGKWYVVFSVEATFGEACGSGTVGIDLGLGSLIATSDGEMVEAPRHARRAQKAQRRRQRALVRCRRGGRRRLKAKARLAAGSAKMARQRRDRLHKLSRSLVSRYRGIAFEDLDLTGLKKGMLARSVHDAAWSLLVQLVRYMAGSGGAEVVLVDPRGTSQTCPECGTLKAKTLSTRVHACACGCVLDRDVAAAMVVHHRAFGLGPGHGLRCVSGRVAA</sequence>
<feature type="domain" description="Cas12f1-like TNB" evidence="7">
    <location>
        <begin position="288"/>
        <end position="351"/>
    </location>
</feature>
<feature type="domain" description="Probable transposase IS891/IS1136/IS1341" evidence="6">
    <location>
        <begin position="178"/>
        <end position="276"/>
    </location>
</feature>
<evidence type="ECO:0000259" key="7">
    <source>
        <dbReference type="Pfam" id="PF07282"/>
    </source>
</evidence>
<keyword evidence="9" id="KW-1185">Reference proteome</keyword>
<name>A0A0J6VUS0_9HYPH</name>
<evidence type="ECO:0000256" key="4">
    <source>
        <dbReference type="ARBA" id="ARBA00023125"/>
    </source>
</evidence>
<keyword evidence="5" id="KW-0233">DNA recombination</keyword>
<evidence type="ECO:0000259" key="6">
    <source>
        <dbReference type="Pfam" id="PF01385"/>
    </source>
</evidence>
<comment type="similarity">
    <text evidence="2">In the N-terminal section; belongs to the transposase 2 family.</text>
</comment>
<dbReference type="PANTHER" id="PTHR30405:SF11">
    <property type="entry name" value="RNA-GUIDED DNA ENDONUCLEASE RV2885C-RELATED"/>
    <property type="match status" value="1"/>
</dbReference>
<dbReference type="PANTHER" id="PTHR30405">
    <property type="entry name" value="TRANSPOSASE"/>
    <property type="match status" value="1"/>
</dbReference>
<evidence type="ECO:0000256" key="2">
    <source>
        <dbReference type="ARBA" id="ARBA00011044"/>
    </source>
</evidence>
<comment type="similarity">
    <text evidence="1">In the C-terminal section; belongs to the transposase 35 family.</text>
</comment>